<accession>A0A6J6PT23</accession>
<dbReference type="Gene3D" id="3.40.190.10">
    <property type="entry name" value="Periplasmic binding protein-like II"/>
    <property type="match status" value="2"/>
</dbReference>
<name>A0A6J6PT23_9ZZZZ</name>
<evidence type="ECO:0000256" key="2">
    <source>
        <dbReference type="ARBA" id="ARBA00022729"/>
    </source>
</evidence>
<dbReference type="EMBL" id="CAEZYC010000007">
    <property type="protein sequence ID" value="CAB4699915.1"/>
    <property type="molecule type" value="Genomic_DNA"/>
</dbReference>
<dbReference type="FunFam" id="3.40.190.10:FF:000055">
    <property type="entry name" value="Phosphate ABC transporter, phosphate-binding protein"/>
    <property type="match status" value="1"/>
</dbReference>
<dbReference type="SUPFAM" id="SSF53850">
    <property type="entry name" value="Periplasmic binding protein-like II"/>
    <property type="match status" value="1"/>
</dbReference>
<evidence type="ECO:0000259" key="3">
    <source>
        <dbReference type="Pfam" id="PF12849"/>
    </source>
</evidence>
<dbReference type="GO" id="GO:0042301">
    <property type="term" value="F:phosphate ion binding"/>
    <property type="evidence" value="ECO:0007669"/>
    <property type="project" value="InterPro"/>
</dbReference>
<protein>
    <submittedName>
        <fullName evidence="4">Unannotated protein</fullName>
    </submittedName>
</protein>
<keyword evidence="2" id="KW-0732">Signal</keyword>
<dbReference type="AlphaFoldDB" id="A0A6J6PT23"/>
<dbReference type="Pfam" id="PF12849">
    <property type="entry name" value="PBP_like_2"/>
    <property type="match status" value="1"/>
</dbReference>
<dbReference type="InterPro" id="IPR050811">
    <property type="entry name" value="Phosphate_ABC_transporter"/>
</dbReference>
<reference evidence="4" key="1">
    <citation type="submission" date="2020-05" db="EMBL/GenBank/DDBJ databases">
        <authorList>
            <person name="Chiriac C."/>
            <person name="Salcher M."/>
            <person name="Ghai R."/>
            <person name="Kavagutti S V."/>
        </authorList>
    </citation>
    <scope>NUCLEOTIDE SEQUENCE</scope>
</reference>
<dbReference type="PANTHER" id="PTHR30570:SF1">
    <property type="entry name" value="PHOSPHATE-BINDING PROTEIN PSTS"/>
    <property type="match status" value="1"/>
</dbReference>
<feature type="domain" description="PBP" evidence="3">
    <location>
        <begin position="32"/>
        <end position="289"/>
    </location>
</feature>
<evidence type="ECO:0000256" key="1">
    <source>
        <dbReference type="ARBA" id="ARBA00022448"/>
    </source>
</evidence>
<dbReference type="PROSITE" id="PS51257">
    <property type="entry name" value="PROKAR_LIPOPROTEIN"/>
    <property type="match status" value="1"/>
</dbReference>
<dbReference type="InterPro" id="IPR011862">
    <property type="entry name" value="Phos-bd"/>
</dbReference>
<evidence type="ECO:0000313" key="4">
    <source>
        <dbReference type="EMBL" id="CAB4699915.1"/>
    </source>
</evidence>
<dbReference type="PANTHER" id="PTHR30570">
    <property type="entry name" value="PERIPLASMIC PHOSPHATE BINDING COMPONENT OF PHOSPHATE ABC TRANSPORTER"/>
    <property type="match status" value="1"/>
</dbReference>
<sequence>MPRFNLKVAAVVIPAALLLAACGGTNSADGASSAPAASSSEIRIDGSSTVAPLAAAAGELFKAENPSVNVSVGTSGTGGGFKKFCAGETDISNASRSIKDEEAAECAAAGIEFTEIVVANDALTIVVNKENDWATCLTVDELKKMWEPAAEGTVTSWSQIRAGFPDVPLDLYGAGTDSGTFDYFTKAINGEEGASRTDYNPTEDDNITVQGVEGAKGALGYFGLSYFEENMDKLTAVEVDGGAGCVAPSIDTAQAGTYAPLSRPLFIYVSNAAAARAEVLAFAEYFVANDDAITTKALFVPLSADQKTSAQTAVAGLK</sequence>
<gene>
    <name evidence="4" type="ORF">UFOPK2648_00263</name>
</gene>
<dbReference type="CDD" id="cd13654">
    <property type="entry name" value="PBP2_phosphate_like_2"/>
    <property type="match status" value="1"/>
</dbReference>
<dbReference type="InterPro" id="IPR024370">
    <property type="entry name" value="PBP_domain"/>
</dbReference>
<keyword evidence="1" id="KW-0813">Transport</keyword>
<proteinExistence type="predicted"/>
<organism evidence="4">
    <name type="scientific">freshwater metagenome</name>
    <dbReference type="NCBI Taxonomy" id="449393"/>
    <lineage>
        <taxon>unclassified sequences</taxon>
        <taxon>metagenomes</taxon>
        <taxon>ecological metagenomes</taxon>
    </lineage>
</organism>
<dbReference type="NCBIfam" id="TIGR02136">
    <property type="entry name" value="ptsS_2"/>
    <property type="match status" value="1"/>
</dbReference>